<dbReference type="NCBIfam" id="TIGR00675">
    <property type="entry name" value="dcm"/>
    <property type="match status" value="1"/>
</dbReference>
<dbReference type="GO" id="GO:0003886">
    <property type="term" value="F:DNA (cytosine-5-)-methyltransferase activity"/>
    <property type="evidence" value="ECO:0007669"/>
    <property type="project" value="UniProtKB-EC"/>
</dbReference>
<evidence type="ECO:0000313" key="10">
    <source>
        <dbReference type="EMBL" id="TGE08269.1"/>
    </source>
</evidence>
<dbReference type="EMBL" id="SRLA01000002">
    <property type="protein sequence ID" value="TGE08269.1"/>
    <property type="molecule type" value="Genomic_DNA"/>
</dbReference>
<comment type="similarity">
    <text evidence="6 7">Belongs to the class I-like SAM-binding methyltransferase superfamily. C5-methyltransferase family.</text>
</comment>
<keyword evidence="2 6" id="KW-0808">Transferase</keyword>
<dbReference type="GO" id="GO:0044027">
    <property type="term" value="P:negative regulation of gene expression via chromosomal CpG island methylation"/>
    <property type="evidence" value="ECO:0007669"/>
    <property type="project" value="TreeGrafter"/>
</dbReference>
<evidence type="ECO:0000256" key="5">
    <source>
        <dbReference type="ARBA" id="ARBA00047422"/>
    </source>
</evidence>
<dbReference type="EC" id="2.1.1.37" evidence="8"/>
<dbReference type="OrthoDB" id="32195at2"/>
<dbReference type="PANTHER" id="PTHR10629:SF52">
    <property type="entry name" value="DNA (CYTOSINE-5)-METHYLTRANSFERASE 1"/>
    <property type="match status" value="1"/>
</dbReference>
<dbReference type="Pfam" id="PF00145">
    <property type="entry name" value="DNA_methylase"/>
    <property type="match status" value="1"/>
</dbReference>
<dbReference type="PANTHER" id="PTHR10629">
    <property type="entry name" value="CYTOSINE-SPECIFIC METHYLTRANSFERASE"/>
    <property type="match status" value="1"/>
</dbReference>
<evidence type="ECO:0000256" key="9">
    <source>
        <dbReference type="SAM" id="MobiDB-lite"/>
    </source>
</evidence>
<dbReference type="RefSeq" id="WP_135434136.1">
    <property type="nucleotide sequence ID" value="NZ_SRLA01000002.1"/>
</dbReference>
<keyword evidence="4" id="KW-0680">Restriction system</keyword>
<dbReference type="PROSITE" id="PS00094">
    <property type="entry name" value="C5_MTASE_1"/>
    <property type="match status" value="1"/>
</dbReference>
<feature type="region of interest" description="Disordered" evidence="9">
    <location>
        <begin position="231"/>
        <end position="271"/>
    </location>
</feature>
<comment type="catalytic activity">
    <reaction evidence="5 8">
        <text>a 2'-deoxycytidine in DNA + S-adenosyl-L-methionine = a 5-methyl-2'-deoxycytidine in DNA + S-adenosyl-L-homocysteine + H(+)</text>
        <dbReference type="Rhea" id="RHEA:13681"/>
        <dbReference type="Rhea" id="RHEA-COMP:11369"/>
        <dbReference type="Rhea" id="RHEA-COMP:11370"/>
        <dbReference type="ChEBI" id="CHEBI:15378"/>
        <dbReference type="ChEBI" id="CHEBI:57856"/>
        <dbReference type="ChEBI" id="CHEBI:59789"/>
        <dbReference type="ChEBI" id="CHEBI:85452"/>
        <dbReference type="ChEBI" id="CHEBI:85454"/>
        <dbReference type="EC" id="2.1.1.37"/>
    </reaction>
</comment>
<dbReference type="SUPFAM" id="SSF53335">
    <property type="entry name" value="S-adenosyl-L-methionine-dependent methyltransferases"/>
    <property type="match status" value="1"/>
</dbReference>
<dbReference type="PRINTS" id="PR00105">
    <property type="entry name" value="C5METTRFRASE"/>
</dbReference>
<keyword evidence="1 6" id="KW-0489">Methyltransferase</keyword>
<evidence type="ECO:0000256" key="1">
    <source>
        <dbReference type="ARBA" id="ARBA00022603"/>
    </source>
</evidence>
<comment type="caution">
    <text evidence="10">The sequence shown here is derived from an EMBL/GenBank/DDBJ whole genome shotgun (WGS) entry which is preliminary data.</text>
</comment>
<evidence type="ECO:0000256" key="6">
    <source>
        <dbReference type="PROSITE-ProRule" id="PRU01016"/>
    </source>
</evidence>
<keyword evidence="11" id="KW-1185">Reference proteome</keyword>
<feature type="active site" evidence="6">
    <location>
        <position position="81"/>
    </location>
</feature>
<sequence length="334" mass="37113">MYKVISTFSGIGGSSQGYKQAGLQVLASVEFLDYQAATYRLNHPTTRVFEKNIRELDPLKILREVGLRPGELDILDGSPPCSSFSTNGLVAKGWGKVKQYGNQVQRTDDLFFEYIRFLQVMQPRVFVAENVSGLIKGASKGHFNTFLDYFEKAGYRVSAKLMNAANYGVPQARERVMFVGVRKDLQREPVFPTLDGKPKIVTCEEALRGAPIDLSEDVTTSDGWRRLWSATRPGEGFEQGSQRLGGKASSFSRKRLHPKRPSNTVTAASGGDLGHWSEPRTLYIAELKRLQSFPDSYITIGDKARQSEGIGRAVPPLMMEAIARTIAEKILSKL</sequence>
<gene>
    <name evidence="10" type="ORF">EU556_11140</name>
</gene>
<dbReference type="InterPro" id="IPR018117">
    <property type="entry name" value="C5_DNA_meth_AS"/>
</dbReference>
<dbReference type="InterPro" id="IPR001525">
    <property type="entry name" value="C5_MeTfrase"/>
</dbReference>
<dbReference type="InterPro" id="IPR029063">
    <property type="entry name" value="SAM-dependent_MTases_sf"/>
</dbReference>
<dbReference type="Proteomes" id="UP000298337">
    <property type="component" value="Unassembled WGS sequence"/>
</dbReference>
<evidence type="ECO:0000256" key="4">
    <source>
        <dbReference type="ARBA" id="ARBA00022747"/>
    </source>
</evidence>
<evidence type="ECO:0000256" key="8">
    <source>
        <dbReference type="RuleBase" id="RU000417"/>
    </source>
</evidence>
<evidence type="ECO:0000313" key="11">
    <source>
        <dbReference type="Proteomes" id="UP000298337"/>
    </source>
</evidence>
<evidence type="ECO:0000256" key="2">
    <source>
        <dbReference type="ARBA" id="ARBA00022679"/>
    </source>
</evidence>
<evidence type="ECO:0000256" key="7">
    <source>
        <dbReference type="RuleBase" id="RU000416"/>
    </source>
</evidence>
<dbReference type="Gene3D" id="3.40.50.150">
    <property type="entry name" value="Vaccinia Virus protein VP39"/>
    <property type="match status" value="1"/>
</dbReference>
<dbReference type="Gene3D" id="3.90.120.10">
    <property type="entry name" value="DNA Methylase, subunit A, domain 2"/>
    <property type="match status" value="1"/>
</dbReference>
<organism evidence="10 11">
    <name type="scientific">Hymenobacter fodinae</name>
    <dbReference type="NCBI Taxonomy" id="2510796"/>
    <lineage>
        <taxon>Bacteria</taxon>
        <taxon>Pseudomonadati</taxon>
        <taxon>Bacteroidota</taxon>
        <taxon>Cytophagia</taxon>
        <taxon>Cytophagales</taxon>
        <taxon>Hymenobacteraceae</taxon>
        <taxon>Hymenobacter</taxon>
    </lineage>
</organism>
<dbReference type="GO" id="GO:0003677">
    <property type="term" value="F:DNA binding"/>
    <property type="evidence" value="ECO:0007669"/>
    <property type="project" value="TreeGrafter"/>
</dbReference>
<keyword evidence="3 6" id="KW-0949">S-adenosyl-L-methionine</keyword>
<dbReference type="AlphaFoldDB" id="A0A4Z0P7W3"/>
<reference evidence="10 11" key="1">
    <citation type="submission" date="2019-04" db="EMBL/GenBank/DDBJ databases">
        <authorList>
            <person name="Feng G."/>
            <person name="Zhang J."/>
            <person name="Zhu H."/>
        </authorList>
    </citation>
    <scope>NUCLEOTIDE SEQUENCE [LARGE SCALE GENOMIC DNA]</scope>
    <source>
        <strain evidence="10 11">92R-1</strain>
    </source>
</reference>
<accession>A0A4Z0P7W3</accession>
<dbReference type="PROSITE" id="PS51679">
    <property type="entry name" value="SAM_MT_C5"/>
    <property type="match status" value="1"/>
</dbReference>
<protein>
    <recommendedName>
        <fullName evidence="8">Cytosine-specific methyltransferase</fullName>
        <ecNumber evidence="8">2.1.1.37</ecNumber>
    </recommendedName>
</protein>
<evidence type="ECO:0000256" key="3">
    <source>
        <dbReference type="ARBA" id="ARBA00022691"/>
    </source>
</evidence>
<proteinExistence type="inferred from homology"/>
<dbReference type="GO" id="GO:0009307">
    <property type="term" value="P:DNA restriction-modification system"/>
    <property type="evidence" value="ECO:0007669"/>
    <property type="project" value="UniProtKB-KW"/>
</dbReference>
<dbReference type="GO" id="GO:0032259">
    <property type="term" value="P:methylation"/>
    <property type="evidence" value="ECO:0007669"/>
    <property type="project" value="UniProtKB-KW"/>
</dbReference>
<dbReference type="InterPro" id="IPR050390">
    <property type="entry name" value="C5-Methyltransferase"/>
</dbReference>
<name>A0A4Z0P7W3_9BACT</name>